<dbReference type="SMART" id="SM00866">
    <property type="entry name" value="UTRA"/>
    <property type="match status" value="1"/>
</dbReference>
<evidence type="ECO:0000256" key="1">
    <source>
        <dbReference type="ARBA" id="ARBA00023015"/>
    </source>
</evidence>
<dbReference type="SUPFAM" id="SSF46785">
    <property type="entry name" value="Winged helix' DNA-binding domain"/>
    <property type="match status" value="1"/>
</dbReference>
<dbReference type="CDD" id="cd07377">
    <property type="entry name" value="WHTH_GntR"/>
    <property type="match status" value="1"/>
</dbReference>
<dbReference type="InterPro" id="IPR036388">
    <property type="entry name" value="WH-like_DNA-bd_sf"/>
</dbReference>
<evidence type="ECO:0000259" key="4">
    <source>
        <dbReference type="PROSITE" id="PS50949"/>
    </source>
</evidence>
<dbReference type="PANTHER" id="PTHR44846">
    <property type="entry name" value="MANNOSYL-D-GLYCERATE TRANSPORT/METABOLISM SYSTEM REPRESSOR MNGR-RELATED"/>
    <property type="match status" value="1"/>
</dbReference>
<dbReference type="EMBL" id="BAAAYV010000025">
    <property type="protein sequence ID" value="GAA3667404.1"/>
    <property type="molecule type" value="Genomic_DNA"/>
</dbReference>
<dbReference type="InterPro" id="IPR000524">
    <property type="entry name" value="Tscrpt_reg_HTH_GntR"/>
</dbReference>
<dbReference type="PANTHER" id="PTHR44846:SF1">
    <property type="entry name" value="MANNOSYL-D-GLYCERATE TRANSPORT_METABOLISM SYSTEM REPRESSOR MNGR-RELATED"/>
    <property type="match status" value="1"/>
</dbReference>
<dbReference type="Gene3D" id="1.10.10.10">
    <property type="entry name" value="Winged helix-like DNA-binding domain superfamily/Winged helix DNA-binding domain"/>
    <property type="match status" value="1"/>
</dbReference>
<dbReference type="PROSITE" id="PS50949">
    <property type="entry name" value="HTH_GNTR"/>
    <property type="match status" value="1"/>
</dbReference>
<gene>
    <name evidence="5" type="primary">phnF_2</name>
    <name evidence="5" type="ORF">GCM10022202_31830</name>
</gene>
<comment type="caution">
    <text evidence="5">The sequence shown here is derived from an EMBL/GenBank/DDBJ whole genome shotgun (WGS) entry which is preliminary data.</text>
</comment>
<evidence type="ECO:0000256" key="3">
    <source>
        <dbReference type="ARBA" id="ARBA00023163"/>
    </source>
</evidence>
<dbReference type="SUPFAM" id="SSF64288">
    <property type="entry name" value="Chorismate lyase-like"/>
    <property type="match status" value="1"/>
</dbReference>
<keyword evidence="1" id="KW-0805">Transcription regulation</keyword>
<dbReference type="Pfam" id="PF00392">
    <property type="entry name" value="GntR"/>
    <property type="match status" value="1"/>
</dbReference>
<sequence length="252" mass="27947">MMVPVPAGIDRRSSVPFYSQLKDIIVADIVARGLEAGDRLPGDHELCERYDISRTVVRQALLELEHEGFIRREKGRGTFVHDPRTSRGIGGALVGSFEDIQGGEGAQHSRLLRRGFVPASARVASDLGVDEGTEVVEIERLREVDGEPWAFTRTQLPRDVGEPLLHAVLEDVSLFGILEREYGVVFERAQRTIVAEQASDQVAEALRMVSGAPVLVMRSVSFDRAGRAIERFAGFHRGDRSRLDVEVRHLLA</sequence>
<dbReference type="InterPro" id="IPR036390">
    <property type="entry name" value="WH_DNA-bd_sf"/>
</dbReference>
<dbReference type="PRINTS" id="PR00035">
    <property type="entry name" value="HTHGNTR"/>
</dbReference>
<evidence type="ECO:0000256" key="2">
    <source>
        <dbReference type="ARBA" id="ARBA00023125"/>
    </source>
</evidence>
<keyword evidence="2" id="KW-0238">DNA-binding</keyword>
<accession>A0ABP7BQQ9</accession>
<dbReference type="InterPro" id="IPR028978">
    <property type="entry name" value="Chorismate_lyase_/UTRA_dom_sf"/>
</dbReference>
<feature type="domain" description="HTH gntR-type" evidence="4">
    <location>
        <begin position="15"/>
        <end position="83"/>
    </location>
</feature>
<name>A0ABP7BQQ9_9MICO</name>
<dbReference type="Gene3D" id="3.40.1410.10">
    <property type="entry name" value="Chorismate lyase-like"/>
    <property type="match status" value="1"/>
</dbReference>
<dbReference type="SMART" id="SM00345">
    <property type="entry name" value="HTH_GNTR"/>
    <property type="match status" value="1"/>
</dbReference>
<protein>
    <submittedName>
        <fullName evidence="5">Phosphonate metabolism transcriptional regulator PhnF</fullName>
    </submittedName>
</protein>
<evidence type="ECO:0000313" key="6">
    <source>
        <dbReference type="Proteomes" id="UP001410795"/>
    </source>
</evidence>
<proteinExistence type="predicted"/>
<keyword evidence="3" id="KW-0804">Transcription</keyword>
<dbReference type="Proteomes" id="UP001410795">
    <property type="component" value="Unassembled WGS sequence"/>
</dbReference>
<evidence type="ECO:0000313" key="5">
    <source>
        <dbReference type="EMBL" id="GAA3667404.1"/>
    </source>
</evidence>
<reference evidence="6" key="1">
    <citation type="journal article" date="2019" name="Int. J. Syst. Evol. Microbiol.">
        <title>The Global Catalogue of Microorganisms (GCM) 10K type strain sequencing project: providing services to taxonomists for standard genome sequencing and annotation.</title>
        <authorList>
            <consortium name="The Broad Institute Genomics Platform"/>
            <consortium name="The Broad Institute Genome Sequencing Center for Infectious Disease"/>
            <person name="Wu L."/>
            <person name="Ma J."/>
        </authorList>
    </citation>
    <scope>NUCLEOTIDE SEQUENCE [LARGE SCALE GENOMIC DNA]</scope>
    <source>
        <strain evidence="6">JCM 16546</strain>
    </source>
</reference>
<keyword evidence="6" id="KW-1185">Reference proteome</keyword>
<dbReference type="InterPro" id="IPR050679">
    <property type="entry name" value="Bact_HTH_transcr_reg"/>
</dbReference>
<organism evidence="5 6">
    <name type="scientific">Microbacterium marinilacus</name>
    <dbReference type="NCBI Taxonomy" id="415209"/>
    <lineage>
        <taxon>Bacteria</taxon>
        <taxon>Bacillati</taxon>
        <taxon>Actinomycetota</taxon>
        <taxon>Actinomycetes</taxon>
        <taxon>Micrococcales</taxon>
        <taxon>Microbacteriaceae</taxon>
        <taxon>Microbacterium</taxon>
    </lineage>
</organism>
<dbReference type="Pfam" id="PF07702">
    <property type="entry name" value="UTRA"/>
    <property type="match status" value="1"/>
</dbReference>
<dbReference type="InterPro" id="IPR011663">
    <property type="entry name" value="UTRA"/>
</dbReference>